<protein>
    <submittedName>
        <fullName evidence="2">Uncharacterized protein</fullName>
    </submittedName>
</protein>
<evidence type="ECO:0000256" key="1">
    <source>
        <dbReference type="SAM" id="MobiDB-lite"/>
    </source>
</evidence>
<dbReference type="AlphaFoldDB" id="A0A3N4HNX9"/>
<organism evidence="2 3">
    <name type="scientific">Ascobolus immersus RN42</name>
    <dbReference type="NCBI Taxonomy" id="1160509"/>
    <lineage>
        <taxon>Eukaryota</taxon>
        <taxon>Fungi</taxon>
        <taxon>Dikarya</taxon>
        <taxon>Ascomycota</taxon>
        <taxon>Pezizomycotina</taxon>
        <taxon>Pezizomycetes</taxon>
        <taxon>Pezizales</taxon>
        <taxon>Ascobolaceae</taxon>
        <taxon>Ascobolus</taxon>
    </lineage>
</organism>
<dbReference type="EMBL" id="ML119761">
    <property type="protein sequence ID" value="RPA75553.1"/>
    <property type="molecule type" value="Genomic_DNA"/>
</dbReference>
<gene>
    <name evidence="2" type="ORF">BJ508DRAFT_17915</name>
</gene>
<proteinExistence type="predicted"/>
<feature type="compositionally biased region" description="Basic residues" evidence="1">
    <location>
        <begin position="157"/>
        <end position="167"/>
    </location>
</feature>
<name>A0A3N4HNX9_ASCIM</name>
<feature type="compositionally biased region" description="Polar residues" evidence="1">
    <location>
        <begin position="89"/>
        <end position="133"/>
    </location>
</feature>
<evidence type="ECO:0000313" key="3">
    <source>
        <dbReference type="Proteomes" id="UP000275078"/>
    </source>
</evidence>
<evidence type="ECO:0000313" key="2">
    <source>
        <dbReference type="EMBL" id="RPA75553.1"/>
    </source>
</evidence>
<accession>A0A3N4HNX9</accession>
<dbReference type="Proteomes" id="UP000275078">
    <property type="component" value="Unassembled WGS sequence"/>
</dbReference>
<feature type="region of interest" description="Disordered" evidence="1">
    <location>
        <begin position="86"/>
        <end position="167"/>
    </location>
</feature>
<sequence>MVWRELLENCGRLPIVLRTMQEKKGSRRLEFVVKIVGFLGNSINPPPPAAPRCTHTQPAVTKGFFPTKFPLTRTTFTTNRSFHQAAFSPKQTSPTSNLHDQTIFTTTSSPPNKLHRQTFSPPNNHHHQANISTKQPSPPKQPSSPKQPSPPNEPPKHQPHSSSHLHP</sequence>
<reference evidence="2 3" key="1">
    <citation type="journal article" date="2018" name="Nat. Ecol. Evol.">
        <title>Pezizomycetes genomes reveal the molecular basis of ectomycorrhizal truffle lifestyle.</title>
        <authorList>
            <person name="Murat C."/>
            <person name="Payen T."/>
            <person name="Noel B."/>
            <person name="Kuo A."/>
            <person name="Morin E."/>
            <person name="Chen J."/>
            <person name="Kohler A."/>
            <person name="Krizsan K."/>
            <person name="Balestrini R."/>
            <person name="Da Silva C."/>
            <person name="Montanini B."/>
            <person name="Hainaut M."/>
            <person name="Levati E."/>
            <person name="Barry K.W."/>
            <person name="Belfiori B."/>
            <person name="Cichocki N."/>
            <person name="Clum A."/>
            <person name="Dockter R.B."/>
            <person name="Fauchery L."/>
            <person name="Guy J."/>
            <person name="Iotti M."/>
            <person name="Le Tacon F."/>
            <person name="Lindquist E.A."/>
            <person name="Lipzen A."/>
            <person name="Malagnac F."/>
            <person name="Mello A."/>
            <person name="Molinier V."/>
            <person name="Miyauchi S."/>
            <person name="Poulain J."/>
            <person name="Riccioni C."/>
            <person name="Rubini A."/>
            <person name="Sitrit Y."/>
            <person name="Splivallo R."/>
            <person name="Traeger S."/>
            <person name="Wang M."/>
            <person name="Zifcakova L."/>
            <person name="Wipf D."/>
            <person name="Zambonelli A."/>
            <person name="Paolocci F."/>
            <person name="Nowrousian M."/>
            <person name="Ottonello S."/>
            <person name="Baldrian P."/>
            <person name="Spatafora J.W."/>
            <person name="Henrissat B."/>
            <person name="Nagy L.G."/>
            <person name="Aury J.M."/>
            <person name="Wincker P."/>
            <person name="Grigoriev I.V."/>
            <person name="Bonfante P."/>
            <person name="Martin F.M."/>
        </authorList>
    </citation>
    <scope>NUCLEOTIDE SEQUENCE [LARGE SCALE GENOMIC DNA]</scope>
    <source>
        <strain evidence="2 3">RN42</strain>
    </source>
</reference>
<feature type="compositionally biased region" description="Pro residues" evidence="1">
    <location>
        <begin position="136"/>
        <end position="153"/>
    </location>
</feature>
<keyword evidence="3" id="KW-1185">Reference proteome</keyword>